<gene>
    <name evidence="3" type="primary">rsmD</name>
    <name evidence="3" type="ORF">ELUMI_v1c03480</name>
</gene>
<dbReference type="PANTHER" id="PTHR43542:SF1">
    <property type="entry name" value="METHYLTRANSFERASE"/>
    <property type="match status" value="1"/>
</dbReference>
<keyword evidence="4" id="KW-1185">Reference proteome</keyword>
<dbReference type="PANTHER" id="PTHR43542">
    <property type="entry name" value="METHYLTRANSFERASE"/>
    <property type="match status" value="1"/>
</dbReference>
<dbReference type="SUPFAM" id="SSF53335">
    <property type="entry name" value="S-adenosyl-L-methionine-dependent methyltransferases"/>
    <property type="match status" value="1"/>
</dbReference>
<dbReference type="RefSeq" id="WP_025734101.1">
    <property type="nucleotide sequence ID" value="NZ_CP024963.1"/>
</dbReference>
<sequence>MIVISGKYKGKKLKTLPGMNTRPTSARVKEDMFNMLNNYFIFEGKTSLDLFGGSGALSIEGLSRGIKLAYINDHFPAAMDVIKQNLKTIDPSTYQLSTWDFSTILDNFKNNGKKVDLIYLDPPFTHLEYYDSFFAKVLDYQILNNWGIILTESPVPLNLLQLPKLTLLKYKFLKNKHLYIFRLEREENE</sequence>
<dbReference type="GO" id="GO:0031167">
    <property type="term" value="P:rRNA methylation"/>
    <property type="evidence" value="ECO:0007669"/>
    <property type="project" value="InterPro"/>
</dbReference>
<keyword evidence="1 3" id="KW-0489">Methyltransferase</keyword>
<dbReference type="InterPro" id="IPR004398">
    <property type="entry name" value="RNA_MeTrfase_RsmD"/>
</dbReference>
<dbReference type="EMBL" id="CP024963">
    <property type="protein sequence ID" value="ATZ17073.1"/>
    <property type="molecule type" value="Genomic_DNA"/>
</dbReference>
<reference evidence="3 4" key="1">
    <citation type="submission" date="2017-11" db="EMBL/GenBank/DDBJ databases">
        <title>Genome sequence of Entomoplasma luminosum PIMN-1 (ATCC 49195).</title>
        <authorList>
            <person name="Lo W.-S."/>
            <person name="Gasparich G.E."/>
            <person name="Kuo C.-H."/>
        </authorList>
    </citation>
    <scope>NUCLEOTIDE SEQUENCE [LARGE SCALE GENOMIC DNA]</scope>
    <source>
        <strain evidence="3 4">PIMN-1</strain>
    </source>
</reference>
<dbReference type="GO" id="GO:0008168">
    <property type="term" value="F:methyltransferase activity"/>
    <property type="evidence" value="ECO:0007669"/>
    <property type="project" value="UniProtKB-KW"/>
</dbReference>
<name>A0A2K8NWS3_9MOLU</name>
<evidence type="ECO:0000313" key="4">
    <source>
        <dbReference type="Proteomes" id="UP000232063"/>
    </source>
</evidence>
<proteinExistence type="predicted"/>
<dbReference type="Pfam" id="PF03602">
    <property type="entry name" value="Cons_hypoth95"/>
    <property type="match status" value="1"/>
</dbReference>
<dbReference type="PROSITE" id="PS00092">
    <property type="entry name" value="N6_MTASE"/>
    <property type="match status" value="1"/>
</dbReference>
<dbReference type="InterPro" id="IPR029063">
    <property type="entry name" value="SAM-dependent_MTases_sf"/>
</dbReference>
<organism evidence="3 4">
    <name type="scientific">Williamsoniiplasma luminosum</name>
    <dbReference type="NCBI Taxonomy" id="214888"/>
    <lineage>
        <taxon>Bacteria</taxon>
        <taxon>Bacillati</taxon>
        <taxon>Mycoplasmatota</taxon>
        <taxon>Mollicutes</taxon>
        <taxon>Entomoplasmatales</taxon>
        <taxon>Williamsoniiplasma</taxon>
    </lineage>
</organism>
<dbReference type="AlphaFoldDB" id="A0A2K8NWS3"/>
<evidence type="ECO:0000256" key="1">
    <source>
        <dbReference type="ARBA" id="ARBA00022603"/>
    </source>
</evidence>
<dbReference type="Proteomes" id="UP000232063">
    <property type="component" value="Chromosome"/>
</dbReference>
<keyword evidence="2 3" id="KW-0808">Transferase</keyword>
<dbReference type="GO" id="GO:0003676">
    <property type="term" value="F:nucleic acid binding"/>
    <property type="evidence" value="ECO:0007669"/>
    <property type="project" value="InterPro"/>
</dbReference>
<dbReference type="OrthoDB" id="9803017at2"/>
<dbReference type="KEGG" id="elj:ELUMI_v1c03480"/>
<dbReference type="CDD" id="cd02440">
    <property type="entry name" value="AdoMet_MTases"/>
    <property type="match status" value="1"/>
</dbReference>
<accession>A0A2K8NWS3</accession>
<evidence type="ECO:0000256" key="2">
    <source>
        <dbReference type="ARBA" id="ARBA00022679"/>
    </source>
</evidence>
<dbReference type="InterPro" id="IPR002052">
    <property type="entry name" value="DNA_methylase_N6_adenine_CS"/>
</dbReference>
<dbReference type="Gene3D" id="3.40.50.150">
    <property type="entry name" value="Vaccinia Virus protein VP39"/>
    <property type="match status" value="1"/>
</dbReference>
<dbReference type="PIRSF" id="PIRSF004553">
    <property type="entry name" value="CHP00095"/>
    <property type="match status" value="1"/>
</dbReference>
<protein>
    <submittedName>
        <fullName evidence="3">16S rRNA (Guanine966-N2)-methyltransferase</fullName>
    </submittedName>
</protein>
<evidence type="ECO:0000313" key="3">
    <source>
        <dbReference type="EMBL" id="ATZ17073.1"/>
    </source>
</evidence>